<dbReference type="PANTHER" id="PTHR33154:SF33">
    <property type="entry name" value="TRANSCRIPTIONAL REPRESSOR SDPR"/>
    <property type="match status" value="1"/>
</dbReference>
<evidence type="ECO:0000256" key="2">
    <source>
        <dbReference type="ARBA" id="ARBA00023125"/>
    </source>
</evidence>
<comment type="caution">
    <text evidence="5">The sequence shown here is derived from an EMBL/GenBank/DDBJ whole genome shotgun (WGS) entry which is preliminary data.</text>
</comment>
<evidence type="ECO:0000259" key="4">
    <source>
        <dbReference type="PROSITE" id="PS50987"/>
    </source>
</evidence>
<dbReference type="PROSITE" id="PS50987">
    <property type="entry name" value="HTH_ARSR_2"/>
    <property type="match status" value="1"/>
</dbReference>
<dbReference type="InterPro" id="IPR011991">
    <property type="entry name" value="ArsR-like_HTH"/>
</dbReference>
<proteinExistence type="predicted"/>
<dbReference type="Pfam" id="PF12840">
    <property type="entry name" value="HTH_20"/>
    <property type="match status" value="1"/>
</dbReference>
<dbReference type="PANTHER" id="PTHR33154">
    <property type="entry name" value="TRANSCRIPTIONAL REGULATOR, ARSR FAMILY"/>
    <property type="match status" value="1"/>
</dbReference>
<name>A0ABX3HV88_9BACL</name>
<dbReference type="SMART" id="SM00418">
    <property type="entry name" value="HTH_ARSR"/>
    <property type="match status" value="1"/>
</dbReference>
<evidence type="ECO:0000256" key="3">
    <source>
        <dbReference type="ARBA" id="ARBA00023163"/>
    </source>
</evidence>
<dbReference type="SUPFAM" id="SSF46785">
    <property type="entry name" value="Winged helix' DNA-binding domain"/>
    <property type="match status" value="1"/>
</dbReference>
<evidence type="ECO:0000256" key="1">
    <source>
        <dbReference type="ARBA" id="ARBA00023015"/>
    </source>
</evidence>
<protein>
    <submittedName>
        <fullName evidence="5">Transcriptional regulator</fullName>
    </submittedName>
</protein>
<evidence type="ECO:0000313" key="5">
    <source>
        <dbReference type="EMBL" id="OMD53936.1"/>
    </source>
</evidence>
<dbReference type="InterPro" id="IPR051081">
    <property type="entry name" value="HTH_MetalResp_TranReg"/>
</dbReference>
<dbReference type="CDD" id="cd00090">
    <property type="entry name" value="HTH_ARSR"/>
    <property type="match status" value="1"/>
</dbReference>
<gene>
    <name evidence="5" type="ORF">BSK51_06940</name>
</gene>
<reference evidence="5 6" key="1">
    <citation type="submission" date="2016-10" db="EMBL/GenBank/DDBJ databases">
        <title>Paenibacillus species isolates.</title>
        <authorList>
            <person name="Beno S.M."/>
        </authorList>
    </citation>
    <scope>NUCLEOTIDE SEQUENCE [LARGE SCALE GENOMIC DNA]</scope>
    <source>
        <strain evidence="5 6">FSL R5-0923</strain>
    </source>
</reference>
<sequence length="109" mass="12357">MKGDQKMTFLTDKQFLRISRALAEPRRYQMLKEIAASKDPLPCGVLIDTHHVSAATVSHHLKELETAGLIQNIRNGRLLSLVFQHGVLQAYLDQLSELFSEDKQSKNVK</sequence>
<keyword evidence="3" id="KW-0804">Transcription</keyword>
<dbReference type="Proteomes" id="UP000187313">
    <property type="component" value="Unassembled WGS sequence"/>
</dbReference>
<keyword evidence="2" id="KW-0238">DNA-binding</keyword>
<evidence type="ECO:0000313" key="6">
    <source>
        <dbReference type="Proteomes" id="UP000187313"/>
    </source>
</evidence>
<dbReference type="InterPro" id="IPR001845">
    <property type="entry name" value="HTH_ArsR_DNA-bd_dom"/>
</dbReference>
<feature type="domain" description="HTH arsR-type" evidence="4">
    <location>
        <begin position="7"/>
        <end position="103"/>
    </location>
</feature>
<dbReference type="InterPro" id="IPR036388">
    <property type="entry name" value="WH-like_DNA-bd_sf"/>
</dbReference>
<dbReference type="EMBL" id="MPTD01000004">
    <property type="protein sequence ID" value="OMD53936.1"/>
    <property type="molecule type" value="Genomic_DNA"/>
</dbReference>
<keyword evidence="6" id="KW-1185">Reference proteome</keyword>
<dbReference type="Gene3D" id="1.10.10.10">
    <property type="entry name" value="Winged helix-like DNA-binding domain superfamily/Winged helix DNA-binding domain"/>
    <property type="match status" value="1"/>
</dbReference>
<keyword evidence="1" id="KW-0805">Transcription regulation</keyword>
<accession>A0ABX3HV88</accession>
<organism evidence="5 6">
    <name type="scientific">Paenibacillus odorifer</name>
    <dbReference type="NCBI Taxonomy" id="189426"/>
    <lineage>
        <taxon>Bacteria</taxon>
        <taxon>Bacillati</taxon>
        <taxon>Bacillota</taxon>
        <taxon>Bacilli</taxon>
        <taxon>Bacillales</taxon>
        <taxon>Paenibacillaceae</taxon>
        <taxon>Paenibacillus</taxon>
    </lineage>
</organism>
<dbReference type="InterPro" id="IPR036390">
    <property type="entry name" value="WH_DNA-bd_sf"/>
</dbReference>